<dbReference type="OrthoDB" id="10066376at2759"/>
<name>A0A9P0BD55_BRAAE</name>
<evidence type="ECO:0000313" key="1">
    <source>
        <dbReference type="EMBL" id="CAH0560532.1"/>
    </source>
</evidence>
<evidence type="ECO:0000313" key="2">
    <source>
        <dbReference type="Proteomes" id="UP001154078"/>
    </source>
</evidence>
<accession>A0A9P0BD55</accession>
<protein>
    <recommendedName>
        <fullName evidence="3">DUF4371 domain-containing protein</fullName>
    </recommendedName>
</protein>
<reference evidence="1" key="1">
    <citation type="submission" date="2021-12" db="EMBL/GenBank/DDBJ databases">
        <authorList>
            <person name="King R."/>
        </authorList>
    </citation>
    <scope>NUCLEOTIDE SEQUENCE</scope>
</reference>
<sequence>MESILSTQNNDIKSIKDHEKLSDHRKYFLQWKTLEARLRNSQCIDDELQKEKHLESKRWRHILQAVLNAIMFCAKNTLALRGSRTEIGTQENGVFLDIIELLSRYDKTLKELILNHKKYLSPQIQNEFINLLQKKVRNEILSRIQKSKYYGLLFDCTPDVSHNEKITEIISYFHIDNGKCLKNLLQELRDTEFKECFTRAIVLATTLKVRNVNKRSRKKKRLELYEGEYDAPEILENQQFRIDINEVDRFIVEIDWRYEKIMANDFGFLSGESMKNMCITELKKAAMNQQLTRKDFRFWLFYR</sequence>
<gene>
    <name evidence="1" type="ORF">MELIAE_LOCUS10267</name>
</gene>
<dbReference type="Proteomes" id="UP001154078">
    <property type="component" value="Chromosome 7"/>
</dbReference>
<dbReference type="EMBL" id="OV121138">
    <property type="protein sequence ID" value="CAH0560532.1"/>
    <property type="molecule type" value="Genomic_DNA"/>
</dbReference>
<keyword evidence="2" id="KW-1185">Reference proteome</keyword>
<dbReference type="PANTHER" id="PTHR45749">
    <property type="match status" value="1"/>
</dbReference>
<dbReference type="PANTHER" id="PTHR45749:SF21">
    <property type="entry name" value="DUF4371 DOMAIN-CONTAINING PROTEIN"/>
    <property type="match status" value="1"/>
</dbReference>
<evidence type="ECO:0008006" key="3">
    <source>
        <dbReference type="Google" id="ProtNLM"/>
    </source>
</evidence>
<dbReference type="AlphaFoldDB" id="A0A9P0BD55"/>
<organism evidence="1 2">
    <name type="scientific">Brassicogethes aeneus</name>
    <name type="common">Rape pollen beetle</name>
    <name type="synonym">Meligethes aeneus</name>
    <dbReference type="NCBI Taxonomy" id="1431903"/>
    <lineage>
        <taxon>Eukaryota</taxon>
        <taxon>Metazoa</taxon>
        <taxon>Ecdysozoa</taxon>
        <taxon>Arthropoda</taxon>
        <taxon>Hexapoda</taxon>
        <taxon>Insecta</taxon>
        <taxon>Pterygota</taxon>
        <taxon>Neoptera</taxon>
        <taxon>Endopterygota</taxon>
        <taxon>Coleoptera</taxon>
        <taxon>Polyphaga</taxon>
        <taxon>Cucujiformia</taxon>
        <taxon>Nitidulidae</taxon>
        <taxon>Meligethinae</taxon>
        <taxon>Brassicogethes</taxon>
    </lineage>
</organism>
<proteinExistence type="predicted"/>